<evidence type="ECO:0000313" key="5">
    <source>
        <dbReference type="Proteomes" id="UP001240150"/>
    </source>
</evidence>
<feature type="domain" description="GGDEF" evidence="3">
    <location>
        <begin position="343"/>
        <end position="469"/>
    </location>
</feature>
<feature type="transmembrane region" description="Helical" evidence="1">
    <location>
        <begin position="190"/>
        <end position="210"/>
    </location>
</feature>
<keyword evidence="4" id="KW-0378">Hydrolase</keyword>
<feature type="transmembrane region" description="Helical" evidence="1">
    <location>
        <begin position="60"/>
        <end position="81"/>
    </location>
</feature>
<dbReference type="SUPFAM" id="SSF55073">
    <property type="entry name" value="Nucleotide cyclase"/>
    <property type="match status" value="1"/>
</dbReference>
<feature type="transmembrane region" description="Helical" evidence="1">
    <location>
        <begin position="93"/>
        <end position="113"/>
    </location>
</feature>
<dbReference type="InterPro" id="IPR029787">
    <property type="entry name" value="Nucleotide_cyclase"/>
</dbReference>
<dbReference type="InterPro" id="IPR052155">
    <property type="entry name" value="Biofilm_reg_signaling"/>
</dbReference>
<dbReference type="SMART" id="SM00052">
    <property type="entry name" value="EAL"/>
    <property type="match status" value="1"/>
</dbReference>
<dbReference type="EC" id="3.1.4.52" evidence="4"/>
<keyword evidence="4" id="KW-0808">Transferase</keyword>
<keyword evidence="1" id="KW-0812">Transmembrane</keyword>
<dbReference type="PANTHER" id="PTHR44757">
    <property type="entry name" value="DIGUANYLATE CYCLASE DGCP"/>
    <property type="match status" value="1"/>
</dbReference>
<feature type="transmembrane region" description="Helical" evidence="1">
    <location>
        <begin position="161"/>
        <end position="178"/>
    </location>
</feature>
<dbReference type="CDD" id="cd01948">
    <property type="entry name" value="EAL"/>
    <property type="match status" value="1"/>
</dbReference>
<feature type="transmembrane region" description="Helical" evidence="1">
    <location>
        <begin position="283"/>
        <end position="301"/>
    </location>
</feature>
<dbReference type="PROSITE" id="PS50883">
    <property type="entry name" value="EAL"/>
    <property type="match status" value="1"/>
</dbReference>
<evidence type="ECO:0000259" key="3">
    <source>
        <dbReference type="PROSITE" id="PS50887"/>
    </source>
</evidence>
<keyword evidence="4" id="KW-0548">Nucleotidyltransferase</keyword>
<gene>
    <name evidence="4" type="ORF">ACTOB_003382</name>
</gene>
<sequence length="734" mass="77441">MRRETVWGWWIVAGVLATAGYYLLPTGGFAANLVYNGIGLMSVVAILGGARLHRPRNPAVWYWFAAGQATWVAGDLMYEYYEYVLHQSPYPSFADVLYLASYPMLAVGLWLLVRGRGGGAARLADAAIAGIGVGLALWIFVLHPIATDSTASALERAISTAYPAADVLILALLARLLVNRGGTASTRLLGVAVLLLLAADVAYSVVSFYADGDDHLLSGGWLLSYVLWGAASLHPSITVQPAREEGAARVGWVQFATLTGCALLAPVMLFIPGVGDNTVDRLAIGAGSVVLFLLSVTRVLGLSRTVQGQTAELARIALHDDLTGLPNRRHFEQALGESVPGGGSLHVVFLGLSGLKNINDELGRPVGDQVVAVSAARIFASAPEATRVARIGGDEFAVALPDAATAERVAQRLVAVLREPVRAGGHELLAGASIGVAEAGGVAEVLRRAEAAMHAAKRTGDPYRFWSAALDERAGEHARLGAELRAALDAGQFQVVYQPIVRMPEARVTAVEALVRWQHPQRGQVSPAAFIPVAEQNGLIVELGAWILHTACERMARWRAELGPAAPDRVSVNVSARQLARADFPATVAAALADTGLPPQCLTVEVTETAVFGGGQALTALHELRALGVRIALDDFGTGHSSLGLLQTVPVDVLKVDKSFVDNITEAGRHTVIARALIQVSDGLGLTAVAEGVETAEQAAALYDLGYRLLQGYYFGKPSAEPQFLLEPAAAANV</sequence>
<dbReference type="Gene3D" id="3.20.20.450">
    <property type="entry name" value="EAL domain"/>
    <property type="match status" value="1"/>
</dbReference>
<dbReference type="EMBL" id="CP126980">
    <property type="protein sequence ID" value="WIM99721.1"/>
    <property type="molecule type" value="Genomic_DNA"/>
</dbReference>
<dbReference type="GO" id="GO:0071111">
    <property type="term" value="F:cyclic-guanylate-specific phosphodiesterase activity"/>
    <property type="evidence" value="ECO:0007669"/>
    <property type="project" value="UniProtKB-EC"/>
</dbReference>
<dbReference type="InterPro" id="IPR001633">
    <property type="entry name" value="EAL_dom"/>
</dbReference>
<protein>
    <submittedName>
        <fullName evidence="4">Bifunctional diguanylate cyclase/phosphodiesterase</fullName>
        <ecNumber evidence="4">2.7.7.65</ecNumber>
        <ecNumber evidence="4">3.1.4.52</ecNumber>
    </submittedName>
</protein>
<dbReference type="Proteomes" id="UP001240150">
    <property type="component" value="Chromosome"/>
</dbReference>
<proteinExistence type="predicted"/>
<evidence type="ECO:0000259" key="2">
    <source>
        <dbReference type="PROSITE" id="PS50883"/>
    </source>
</evidence>
<dbReference type="Pfam" id="PF00563">
    <property type="entry name" value="EAL"/>
    <property type="match status" value="1"/>
</dbReference>
<reference evidence="4 5" key="1">
    <citation type="submission" date="2023-06" db="EMBL/GenBank/DDBJ databases">
        <authorList>
            <person name="Yushchuk O."/>
            <person name="Binda E."/>
            <person name="Ruckert-Reed C."/>
            <person name="Fedorenko V."/>
            <person name="Kalinowski J."/>
            <person name="Marinelli F."/>
        </authorList>
    </citation>
    <scope>NUCLEOTIDE SEQUENCE [LARGE SCALE GENOMIC DNA]</scope>
    <source>
        <strain evidence="4 5">NRRL 3884</strain>
    </source>
</reference>
<dbReference type="SUPFAM" id="SSF141868">
    <property type="entry name" value="EAL domain-like"/>
    <property type="match status" value="1"/>
</dbReference>
<keyword evidence="1" id="KW-0472">Membrane</keyword>
<feature type="transmembrane region" description="Helical" evidence="1">
    <location>
        <begin position="251"/>
        <end position="271"/>
    </location>
</feature>
<dbReference type="EC" id="2.7.7.65" evidence="4"/>
<dbReference type="InterPro" id="IPR000160">
    <property type="entry name" value="GGDEF_dom"/>
</dbReference>
<dbReference type="RefSeq" id="WP_284921159.1">
    <property type="nucleotide sequence ID" value="NZ_CP126980.1"/>
</dbReference>
<dbReference type="SMART" id="SM00267">
    <property type="entry name" value="GGDEF"/>
    <property type="match status" value="1"/>
</dbReference>
<keyword evidence="1" id="KW-1133">Transmembrane helix</keyword>
<feature type="transmembrane region" description="Helical" evidence="1">
    <location>
        <begin position="30"/>
        <end position="48"/>
    </location>
</feature>
<feature type="transmembrane region" description="Helical" evidence="1">
    <location>
        <begin position="222"/>
        <end position="239"/>
    </location>
</feature>
<keyword evidence="5" id="KW-1185">Reference proteome</keyword>
<dbReference type="GO" id="GO:0052621">
    <property type="term" value="F:diguanylate cyclase activity"/>
    <property type="evidence" value="ECO:0007669"/>
    <property type="project" value="UniProtKB-EC"/>
</dbReference>
<evidence type="ECO:0000313" key="4">
    <source>
        <dbReference type="EMBL" id="WIM99721.1"/>
    </source>
</evidence>
<dbReference type="InterPro" id="IPR043128">
    <property type="entry name" value="Rev_trsase/Diguanyl_cyclase"/>
</dbReference>
<dbReference type="InterPro" id="IPR035919">
    <property type="entry name" value="EAL_sf"/>
</dbReference>
<dbReference type="PROSITE" id="PS50887">
    <property type="entry name" value="GGDEF"/>
    <property type="match status" value="1"/>
</dbReference>
<feature type="transmembrane region" description="Helical" evidence="1">
    <location>
        <begin position="120"/>
        <end position="141"/>
    </location>
</feature>
<dbReference type="CDD" id="cd01949">
    <property type="entry name" value="GGDEF"/>
    <property type="match status" value="1"/>
</dbReference>
<evidence type="ECO:0000256" key="1">
    <source>
        <dbReference type="SAM" id="Phobius"/>
    </source>
</evidence>
<name>A0ABY8WRU8_9ACTN</name>
<dbReference type="NCBIfam" id="TIGR00254">
    <property type="entry name" value="GGDEF"/>
    <property type="match status" value="1"/>
</dbReference>
<feature type="transmembrane region" description="Helical" evidence="1">
    <location>
        <begin position="7"/>
        <end position="24"/>
    </location>
</feature>
<dbReference type="PANTHER" id="PTHR44757:SF2">
    <property type="entry name" value="BIOFILM ARCHITECTURE MAINTENANCE PROTEIN MBAA"/>
    <property type="match status" value="1"/>
</dbReference>
<organism evidence="4 5">
    <name type="scientific">Actinoplanes oblitus</name>
    <dbReference type="NCBI Taxonomy" id="3040509"/>
    <lineage>
        <taxon>Bacteria</taxon>
        <taxon>Bacillati</taxon>
        <taxon>Actinomycetota</taxon>
        <taxon>Actinomycetes</taxon>
        <taxon>Micromonosporales</taxon>
        <taxon>Micromonosporaceae</taxon>
        <taxon>Actinoplanes</taxon>
    </lineage>
</organism>
<dbReference type="Gene3D" id="3.30.70.270">
    <property type="match status" value="1"/>
</dbReference>
<feature type="domain" description="EAL" evidence="2">
    <location>
        <begin position="477"/>
        <end position="732"/>
    </location>
</feature>
<accession>A0ABY8WRU8</accession>
<dbReference type="Pfam" id="PF00990">
    <property type="entry name" value="GGDEF"/>
    <property type="match status" value="1"/>
</dbReference>